<evidence type="ECO:0000256" key="1">
    <source>
        <dbReference type="SAM" id="MobiDB-lite"/>
    </source>
</evidence>
<dbReference type="Proteomes" id="UP001206206">
    <property type="component" value="Unassembled WGS sequence"/>
</dbReference>
<feature type="region of interest" description="Disordered" evidence="1">
    <location>
        <begin position="226"/>
        <end position="313"/>
    </location>
</feature>
<dbReference type="PRINTS" id="PR01217">
    <property type="entry name" value="PRICHEXTENSN"/>
</dbReference>
<keyword evidence="3" id="KW-1185">Reference proteome</keyword>
<sequence>MNLAALSIVPVPVLLNSDVPSDTTYLDGMRDQNAVLMRLRTAAATPGPLLVYLSGRLTVDSRSHQLYLALVGTKASTARYTALPWQWLTTELRYRPAGTTTVLVDLAADKAAWPQLQTYGTLPAGPAEVYGIVAPPGWPGTDSVSAYTRSVIDVLRQYPQRLAHARVHALAVAAADLPPGTLVLPAAAQIATSRPHDEPAPRPVSNLQRLLAGDLDVLPNRRRLTQRALNPDQLPPSPVEQPEETWRQPPPPRQPAPPAPQPTTPQPTRGPHPETSPAPPQTPAPRQPASPAPQPQQPTYAPQPVIPHPQDPRPIIWQTAQAGRHNEAAEMAAAWEQYALQQFGADSPQATQWAEIRADLARMAGRWAYATQLWIAAARTRLAHQAPDVPEVLNAATSAHYCWTQVTDPTEARACGPELVNLLRQLPALDPRHLSTAQRRLQDLQHTPTRP</sequence>
<name>A0ABT1PKD3_9ACTN</name>
<feature type="compositionally biased region" description="Pro residues" evidence="1">
    <location>
        <begin position="248"/>
        <end position="296"/>
    </location>
</feature>
<gene>
    <name evidence="2" type="ORF">NON19_28275</name>
</gene>
<evidence type="ECO:0000313" key="2">
    <source>
        <dbReference type="EMBL" id="MCQ4045827.1"/>
    </source>
</evidence>
<accession>A0ABT1PKD3</accession>
<proteinExistence type="predicted"/>
<comment type="caution">
    <text evidence="2">The sequence shown here is derived from an EMBL/GenBank/DDBJ whole genome shotgun (WGS) entry which is preliminary data.</text>
</comment>
<dbReference type="EMBL" id="JANFNH010000049">
    <property type="protein sequence ID" value="MCQ4045827.1"/>
    <property type="molecule type" value="Genomic_DNA"/>
</dbReference>
<dbReference type="RefSeq" id="WP_255931991.1">
    <property type="nucleotide sequence ID" value="NZ_JANFNH010000049.1"/>
</dbReference>
<evidence type="ECO:0000313" key="3">
    <source>
        <dbReference type="Proteomes" id="UP001206206"/>
    </source>
</evidence>
<protein>
    <submittedName>
        <fullName evidence="2">Uncharacterized protein</fullName>
    </submittedName>
</protein>
<reference evidence="2 3" key="1">
    <citation type="submission" date="2022-06" db="EMBL/GenBank/DDBJ databases">
        <title>Draft genome sequence of type strain Streptomyces rubrisoli DSM 42083.</title>
        <authorList>
            <person name="Duangmal K."/>
            <person name="Klaysubun C."/>
        </authorList>
    </citation>
    <scope>NUCLEOTIDE SEQUENCE [LARGE SCALE GENOMIC DNA]</scope>
    <source>
        <strain evidence="2 3">DSM 42083</strain>
    </source>
</reference>
<organism evidence="2 3">
    <name type="scientific">Streptantibioticus rubrisoli</name>
    <dbReference type="NCBI Taxonomy" id="1387313"/>
    <lineage>
        <taxon>Bacteria</taxon>
        <taxon>Bacillati</taxon>
        <taxon>Actinomycetota</taxon>
        <taxon>Actinomycetes</taxon>
        <taxon>Kitasatosporales</taxon>
        <taxon>Streptomycetaceae</taxon>
        <taxon>Streptantibioticus</taxon>
    </lineage>
</organism>